<keyword evidence="2" id="KW-0554">One-carbon metabolism</keyword>
<dbReference type="Proteomes" id="UP001058974">
    <property type="component" value="Chromosome 7"/>
</dbReference>
<gene>
    <name evidence="11" type="ORF">KIW84_075340</name>
</gene>
<comment type="subcellular location">
    <subcellularLocation>
        <location evidence="1">Nucleus</location>
    </subcellularLocation>
</comment>
<evidence type="ECO:0000256" key="1">
    <source>
        <dbReference type="ARBA" id="ARBA00004123"/>
    </source>
</evidence>
<keyword evidence="5" id="KW-0547">Nucleotide-binding</keyword>
<dbReference type="Gene3D" id="3.10.410.10">
    <property type="entry name" value="Formyltetrahydrofolate synthetase, domain 3"/>
    <property type="match status" value="1"/>
</dbReference>
<proteinExistence type="predicted"/>
<keyword evidence="10" id="KW-1133">Transmembrane helix</keyword>
<dbReference type="Pfam" id="PF01268">
    <property type="entry name" value="FTHFS"/>
    <property type="match status" value="1"/>
</dbReference>
<evidence type="ECO:0000256" key="3">
    <source>
        <dbReference type="ARBA" id="ARBA00022598"/>
    </source>
</evidence>
<evidence type="ECO:0000256" key="8">
    <source>
        <dbReference type="ARBA" id="ARBA00023204"/>
    </source>
</evidence>
<sequence>MEDFGKSINNIVSKNSSKLLNPWMLHYHKLGLELKCPLCLSWFKQPVLFPYNHLVCSSCMSDSSTISSECALGNTKYAQIDLRHVMNSKLYACSHHAHGGKGAVDLGIVVQKACENATQSLKFFGYRKGFSGLPICMANTPYSFSNNAAAKGAPTGFVLPIRDGQSNVWVSFVAKSLCCSSPFPNGFCFCWEEQIAFCIERSFVWFERGRRVVPLYLFYLSTPVILYYSFFLGKVTRVPSPFTQSLRLSHLASSQGD</sequence>
<dbReference type="GO" id="GO:0045944">
    <property type="term" value="P:positive regulation of transcription by RNA polymerase II"/>
    <property type="evidence" value="ECO:0007669"/>
    <property type="project" value="TreeGrafter"/>
</dbReference>
<keyword evidence="4" id="KW-0677">Repeat</keyword>
<dbReference type="InterPro" id="IPR000559">
    <property type="entry name" value="Formate_THF_ligase"/>
</dbReference>
<keyword evidence="9" id="KW-0539">Nucleus</keyword>
<dbReference type="AlphaFoldDB" id="A0A9D4VTG5"/>
<accession>A0A9D4VTG5</accession>
<evidence type="ECO:0000313" key="12">
    <source>
        <dbReference type="Proteomes" id="UP001058974"/>
    </source>
</evidence>
<dbReference type="InterPro" id="IPR031099">
    <property type="entry name" value="BRCA1-associated"/>
</dbReference>
<evidence type="ECO:0000256" key="4">
    <source>
        <dbReference type="ARBA" id="ARBA00022737"/>
    </source>
</evidence>
<evidence type="ECO:0000256" key="9">
    <source>
        <dbReference type="ARBA" id="ARBA00023242"/>
    </source>
</evidence>
<evidence type="ECO:0000256" key="2">
    <source>
        <dbReference type="ARBA" id="ARBA00022563"/>
    </source>
</evidence>
<name>A0A9D4VTG5_PEA</name>
<dbReference type="GO" id="GO:0005634">
    <property type="term" value="C:nucleus"/>
    <property type="evidence" value="ECO:0007669"/>
    <property type="project" value="UniProtKB-SubCell"/>
</dbReference>
<dbReference type="GO" id="GO:0005524">
    <property type="term" value="F:ATP binding"/>
    <property type="evidence" value="ECO:0007669"/>
    <property type="project" value="UniProtKB-KW"/>
</dbReference>
<reference evidence="11 12" key="1">
    <citation type="journal article" date="2022" name="Nat. Genet.">
        <title>Improved pea reference genome and pan-genome highlight genomic features and evolutionary characteristics.</title>
        <authorList>
            <person name="Yang T."/>
            <person name="Liu R."/>
            <person name="Luo Y."/>
            <person name="Hu S."/>
            <person name="Wang D."/>
            <person name="Wang C."/>
            <person name="Pandey M.K."/>
            <person name="Ge S."/>
            <person name="Xu Q."/>
            <person name="Li N."/>
            <person name="Li G."/>
            <person name="Huang Y."/>
            <person name="Saxena R.K."/>
            <person name="Ji Y."/>
            <person name="Li M."/>
            <person name="Yan X."/>
            <person name="He Y."/>
            <person name="Liu Y."/>
            <person name="Wang X."/>
            <person name="Xiang C."/>
            <person name="Varshney R.K."/>
            <person name="Ding H."/>
            <person name="Gao S."/>
            <person name="Zong X."/>
        </authorList>
    </citation>
    <scope>NUCLEOTIDE SEQUENCE [LARGE SCALE GENOMIC DNA]</scope>
    <source>
        <strain evidence="11 12">cv. Zhongwan 6</strain>
    </source>
</reference>
<evidence type="ECO:0000256" key="6">
    <source>
        <dbReference type="ARBA" id="ARBA00022763"/>
    </source>
</evidence>
<dbReference type="PANTHER" id="PTHR13763:SF9">
    <property type="entry name" value="BRCA1-ASSOCIATED RING DOMAIN PROTEIN 1"/>
    <property type="match status" value="1"/>
</dbReference>
<evidence type="ECO:0000256" key="7">
    <source>
        <dbReference type="ARBA" id="ARBA00022840"/>
    </source>
</evidence>
<organism evidence="11 12">
    <name type="scientific">Pisum sativum</name>
    <name type="common">Garden pea</name>
    <name type="synonym">Lathyrus oleraceus</name>
    <dbReference type="NCBI Taxonomy" id="3888"/>
    <lineage>
        <taxon>Eukaryota</taxon>
        <taxon>Viridiplantae</taxon>
        <taxon>Streptophyta</taxon>
        <taxon>Embryophyta</taxon>
        <taxon>Tracheophyta</taxon>
        <taxon>Spermatophyta</taxon>
        <taxon>Magnoliopsida</taxon>
        <taxon>eudicotyledons</taxon>
        <taxon>Gunneridae</taxon>
        <taxon>Pentapetalae</taxon>
        <taxon>rosids</taxon>
        <taxon>fabids</taxon>
        <taxon>Fabales</taxon>
        <taxon>Fabaceae</taxon>
        <taxon>Papilionoideae</taxon>
        <taxon>50 kb inversion clade</taxon>
        <taxon>NPAAA clade</taxon>
        <taxon>Hologalegina</taxon>
        <taxon>IRL clade</taxon>
        <taxon>Fabeae</taxon>
        <taxon>Lathyrus</taxon>
    </lineage>
</organism>
<keyword evidence="10" id="KW-0472">Membrane</keyword>
<keyword evidence="10" id="KW-0812">Transmembrane</keyword>
<keyword evidence="7" id="KW-0067">ATP-binding</keyword>
<dbReference type="PANTHER" id="PTHR13763">
    <property type="entry name" value="BREAST CANCER TYPE 1 SUSCEPTIBILITY PROTEIN BRCA1"/>
    <property type="match status" value="1"/>
</dbReference>
<dbReference type="InterPro" id="IPR027417">
    <property type="entry name" value="P-loop_NTPase"/>
</dbReference>
<dbReference type="Gramene" id="Psat07G0534000-T1">
    <property type="protein sequence ID" value="KAI5389983.1"/>
    <property type="gene ID" value="KIW84_075340"/>
</dbReference>
<dbReference type="GO" id="GO:0004842">
    <property type="term" value="F:ubiquitin-protein transferase activity"/>
    <property type="evidence" value="ECO:0007669"/>
    <property type="project" value="TreeGrafter"/>
</dbReference>
<keyword evidence="8" id="KW-0234">DNA repair</keyword>
<keyword evidence="6" id="KW-0227">DNA damage</keyword>
<dbReference type="InterPro" id="IPR013083">
    <property type="entry name" value="Znf_RING/FYVE/PHD"/>
</dbReference>
<protein>
    <submittedName>
        <fullName evidence="11">Uncharacterized protein</fullName>
    </submittedName>
</protein>
<evidence type="ECO:0000313" key="11">
    <source>
        <dbReference type="EMBL" id="KAI5389983.1"/>
    </source>
</evidence>
<comment type="caution">
    <text evidence="11">The sequence shown here is derived from an EMBL/GenBank/DDBJ whole genome shotgun (WGS) entry which is preliminary data.</text>
</comment>
<dbReference type="SUPFAM" id="SSF52540">
    <property type="entry name" value="P-loop containing nucleoside triphosphate hydrolases"/>
    <property type="match status" value="1"/>
</dbReference>
<dbReference type="GO" id="GO:0000724">
    <property type="term" value="P:double-strand break repair via homologous recombination"/>
    <property type="evidence" value="ECO:0007669"/>
    <property type="project" value="TreeGrafter"/>
</dbReference>
<keyword evidence="3" id="KW-0436">Ligase</keyword>
<dbReference type="Gene3D" id="3.30.40.10">
    <property type="entry name" value="Zinc/RING finger domain, C3HC4 (zinc finger)"/>
    <property type="match status" value="1"/>
</dbReference>
<keyword evidence="12" id="KW-1185">Reference proteome</keyword>
<dbReference type="GO" id="GO:0006730">
    <property type="term" value="P:one-carbon metabolic process"/>
    <property type="evidence" value="ECO:0007669"/>
    <property type="project" value="UniProtKB-KW"/>
</dbReference>
<dbReference type="GO" id="GO:0004329">
    <property type="term" value="F:formate-tetrahydrofolate ligase activity"/>
    <property type="evidence" value="ECO:0007669"/>
    <property type="project" value="InterPro"/>
</dbReference>
<evidence type="ECO:0000256" key="10">
    <source>
        <dbReference type="SAM" id="Phobius"/>
    </source>
</evidence>
<dbReference type="EMBL" id="JAMSHJ010000007">
    <property type="protein sequence ID" value="KAI5389983.1"/>
    <property type="molecule type" value="Genomic_DNA"/>
</dbReference>
<dbReference type="SUPFAM" id="SSF57850">
    <property type="entry name" value="RING/U-box"/>
    <property type="match status" value="1"/>
</dbReference>
<evidence type="ECO:0000256" key="5">
    <source>
        <dbReference type="ARBA" id="ARBA00022741"/>
    </source>
</evidence>
<feature type="transmembrane region" description="Helical" evidence="10">
    <location>
        <begin position="212"/>
        <end position="231"/>
    </location>
</feature>